<feature type="transmembrane region" description="Helical" evidence="1">
    <location>
        <begin position="12"/>
        <end position="29"/>
    </location>
</feature>
<keyword evidence="1" id="KW-1133">Transmembrane helix</keyword>
<gene>
    <name evidence="2" type="ORF">LCGC14_0176110</name>
</gene>
<organism evidence="2">
    <name type="scientific">marine sediment metagenome</name>
    <dbReference type="NCBI Taxonomy" id="412755"/>
    <lineage>
        <taxon>unclassified sequences</taxon>
        <taxon>metagenomes</taxon>
        <taxon>ecological metagenomes</taxon>
    </lineage>
</organism>
<dbReference type="AlphaFoldDB" id="A0A0F9V7P5"/>
<comment type="caution">
    <text evidence="2">The sequence shown here is derived from an EMBL/GenBank/DDBJ whole genome shotgun (WGS) entry which is preliminary data.</text>
</comment>
<proteinExistence type="predicted"/>
<name>A0A0F9V7P5_9ZZZZ</name>
<dbReference type="EMBL" id="LAZR01000069">
    <property type="protein sequence ID" value="KKN95742.1"/>
    <property type="molecule type" value="Genomic_DNA"/>
</dbReference>
<accession>A0A0F9V7P5</accession>
<evidence type="ECO:0000256" key="1">
    <source>
        <dbReference type="SAM" id="Phobius"/>
    </source>
</evidence>
<reference evidence="2" key="1">
    <citation type="journal article" date="2015" name="Nature">
        <title>Complex archaea that bridge the gap between prokaryotes and eukaryotes.</title>
        <authorList>
            <person name="Spang A."/>
            <person name="Saw J.H."/>
            <person name="Jorgensen S.L."/>
            <person name="Zaremba-Niedzwiedzka K."/>
            <person name="Martijn J."/>
            <person name="Lind A.E."/>
            <person name="van Eijk R."/>
            <person name="Schleper C."/>
            <person name="Guy L."/>
            <person name="Ettema T.J."/>
        </authorList>
    </citation>
    <scope>NUCLEOTIDE SEQUENCE</scope>
</reference>
<protein>
    <submittedName>
        <fullName evidence="2">Uncharacterized protein</fullName>
    </submittedName>
</protein>
<keyword evidence="1" id="KW-0812">Transmembrane</keyword>
<keyword evidence="1" id="KW-0472">Membrane</keyword>
<sequence length="107" mass="12015">MVEFLDWLSLNTWILWTAGGLLILLLLLWKGKVIGERLWSIVSNKSFVKFLLIFIGVIVILSVTVIPLVGLANPDAPLISSMGFLDWWMTMIGMGYAQILSWFSSSP</sequence>
<evidence type="ECO:0000313" key="2">
    <source>
        <dbReference type="EMBL" id="KKN95742.1"/>
    </source>
</evidence>
<feature type="transmembrane region" description="Helical" evidence="1">
    <location>
        <begin position="84"/>
        <end position="103"/>
    </location>
</feature>
<feature type="transmembrane region" description="Helical" evidence="1">
    <location>
        <begin position="50"/>
        <end position="72"/>
    </location>
</feature>